<protein>
    <recommendedName>
        <fullName evidence="4">Apple domain-containing protein</fullName>
    </recommendedName>
</protein>
<comment type="caution">
    <text evidence="2">The sequence shown here is derived from an EMBL/GenBank/DDBJ whole genome shotgun (WGS) entry which is preliminary data.</text>
</comment>
<organism evidence="2 3">
    <name type="scientific">Symbiodinium natans</name>
    <dbReference type="NCBI Taxonomy" id="878477"/>
    <lineage>
        <taxon>Eukaryota</taxon>
        <taxon>Sar</taxon>
        <taxon>Alveolata</taxon>
        <taxon>Dinophyceae</taxon>
        <taxon>Suessiales</taxon>
        <taxon>Symbiodiniaceae</taxon>
        <taxon>Symbiodinium</taxon>
    </lineage>
</organism>
<dbReference type="OrthoDB" id="416368at2759"/>
<dbReference type="AlphaFoldDB" id="A0A812SZ13"/>
<keyword evidence="3" id="KW-1185">Reference proteome</keyword>
<evidence type="ECO:0000313" key="2">
    <source>
        <dbReference type="EMBL" id="CAE7501330.1"/>
    </source>
</evidence>
<feature type="compositionally biased region" description="Low complexity" evidence="1">
    <location>
        <begin position="483"/>
        <end position="493"/>
    </location>
</feature>
<evidence type="ECO:0000313" key="3">
    <source>
        <dbReference type="Proteomes" id="UP000604046"/>
    </source>
</evidence>
<evidence type="ECO:0008006" key="4">
    <source>
        <dbReference type="Google" id="ProtNLM"/>
    </source>
</evidence>
<sequence>MLVKADAAIAYSSSVLIVTPATSHSFTPRFAGVGEKAFNLTCLPDGIMPYVHIDKSTGTLTVDSKISPEASGITGLQVPGLEEVSGGICQVASGKTALQILLLAPWTWPAIHYASTDLRVTVGESLQPVLAQGTQSPELTEEPEARVRPTRFAMACDTDKVFSFEFDELTGTGFLNGYRVLSMDLFTGALALAPDANLTKVFDGVLAAARSSASLQCEVLGYFEWQAGLAVPPISGEINISVLDDTCWKEVVAPPNSSWHRVQTPNLGNEAECRAACRASRACGIYSYRHGSCEFWSPCGLPAKGFCTGIPKAYEKIANCKESDTCLTVQDLQEPVWLYEGTFCPVGLSFQTVDQLEWAYQKSVITVEDSFYLQAPFETDFGQCPMGALWLRRANASWDFLNRTSNYLELYGERVACLSGAQGDLLQAVFDVGTQNITASEKTTDIGKGIQLALRSQSCMQPPSERKADGDEQGDEDDDKGSDSASASSDPSPILWDDPSTETPYDFSLHPCECFPMAWGAKSPVTSQSFQDVPAGSENQYVPASIPIVRGSFVCEQRYLLSPVQYDGSASMDDDACQALCRGTSSCAFYWFGHLGNVAQCRLYSDCDALVRVMGASGTLSALPPDAFLCHRADPEACWAISKRREFLHAQTDSLDSDPTGALVAPTPRPGKQPGNTKGRCLLASPPEASSWYPVGSSATHQ</sequence>
<evidence type="ECO:0000256" key="1">
    <source>
        <dbReference type="SAM" id="MobiDB-lite"/>
    </source>
</evidence>
<feature type="region of interest" description="Disordered" evidence="1">
    <location>
        <begin position="653"/>
        <end position="702"/>
    </location>
</feature>
<proteinExistence type="predicted"/>
<dbReference type="EMBL" id="CAJNDS010002501">
    <property type="protein sequence ID" value="CAE7501330.1"/>
    <property type="molecule type" value="Genomic_DNA"/>
</dbReference>
<feature type="region of interest" description="Disordered" evidence="1">
    <location>
        <begin position="457"/>
        <end position="500"/>
    </location>
</feature>
<name>A0A812SZ13_9DINO</name>
<gene>
    <name evidence="2" type="ORF">SNAT2548_LOCUS28079</name>
</gene>
<reference evidence="2" key="1">
    <citation type="submission" date="2021-02" db="EMBL/GenBank/DDBJ databases">
        <authorList>
            <person name="Dougan E. K."/>
            <person name="Rhodes N."/>
            <person name="Thang M."/>
            <person name="Chan C."/>
        </authorList>
    </citation>
    <scope>NUCLEOTIDE SEQUENCE</scope>
</reference>
<accession>A0A812SZ13</accession>
<dbReference type="Proteomes" id="UP000604046">
    <property type="component" value="Unassembled WGS sequence"/>
</dbReference>
<feature type="compositionally biased region" description="Acidic residues" evidence="1">
    <location>
        <begin position="471"/>
        <end position="480"/>
    </location>
</feature>